<dbReference type="Pfam" id="PF20827">
    <property type="entry name" value="PCF11_charged"/>
    <property type="match status" value="1"/>
</dbReference>
<dbReference type="CDD" id="cd16982">
    <property type="entry name" value="CID_Pcf11"/>
    <property type="match status" value="1"/>
</dbReference>
<feature type="compositionally biased region" description="Basic and acidic residues" evidence="14">
    <location>
        <begin position="903"/>
        <end position="913"/>
    </location>
</feature>
<comment type="caution">
    <text evidence="16">The sequence shown here is derived from an EMBL/GenBank/DDBJ whole genome shotgun (WGS) entry which is preliminary data.</text>
</comment>
<feature type="compositionally biased region" description="Polar residues" evidence="14">
    <location>
        <begin position="241"/>
        <end position="259"/>
    </location>
</feature>
<evidence type="ECO:0000256" key="6">
    <source>
        <dbReference type="ARBA" id="ARBA00022843"/>
    </source>
</evidence>
<feature type="compositionally biased region" description="Polar residues" evidence="14">
    <location>
        <begin position="1442"/>
        <end position="1461"/>
    </location>
</feature>
<feature type="compositionally biased region" description="Basic and acidic residues" evidence="14">
    <location>
        <begin position="352"/>
        <end position="368"/>
    </location>
</feature>
<dbReference type="PROSITE" id="PS51391">
    <property type="entry name" value="CID"/>
    <property type="match status" value="1"/>
</dbReference>
<dbReference type="Pfam" id="PF21936">
    <property type="entry name" value="Pcf11_C"/>
    <property type="match status" value="1"/>
</dbReference>
<feature type="region of interest" description="Disordered" evidence="14">
    <location>
        <begin position="1046"/>
        <end position="1195"/>
    </location>
</feature>
<sequence>MSDDAAREDACQEYQSSLEDLTFNSKPHINMLTILAEENLNFAKDIVAIIEAQIAKAPATEKLPVLYLVDSIVKNVGRDYLAAFTKNLVTTFICVFEKVEENTRKSLFKLRSTWDDIFSLKKLYALDVRVNTIDPAWPIKPLPPNVNTSSIHVNPKFLNKPTEEIATPRTSAPQIPATTVASESPKDVSQEQIIRQQLLAKQKQLIELQQKKLELELEQTKAQLAATQHGSTTKSHVIATSPATTVSKSTPQATVQPENTWPVRQHQDAKIYTRDPRLNRSGQQLGQVKDSVVKKESHSQGTTLHQPDKTNVMTEKTSKQEKSKSVKKDTAVSEEKSKSPSPLMKAFQSKGKTVDLENVKLPEINKRDPRLRKHLHEKATDKEEEVKEKKRCLDKERDDPKSSEHRSANTRNKLNGIATKHERNENAEKQDLKLSSRSNVKKRSRSPPVLHSPKRKERRSPKRTRRSISSSPPPKIGKARQTGVKHSHVEDFGQHTNVREERNPVKKNIVQDPRRPKRAQEERALESRDLHPAKLHPEPKGNTKRWKSGWVENKNLKQTEDHLAHGKPGPLRNRGSSWPNNQRIPALHMPKQHRLSVDANLQIPEELNSASKRDLLKKANKRLSDGEISQEEFLVVAHQIKQLFQYQEEKQRSISWDNITEEMHFAAKKKPLLSTPPLQQGDMSDAEITYFEHKAKLRRTQVQHLQDNELWDATESQDDNYSSDELHFVKESEPGKGQFGARTGDQFNKRELLNEGPRRRSPVMASRPPVDNKTLSQDNKKLDKHPHLGTKNSEGFIKGASNKRGEVHRQKGRPGYEFKKRDSDPRGTSAERQKFKTEGGREEHILPYSERFPHKRSAHEPREKSKYAEAPGSRLGGPAGNRRFGGSGEGSKYDGPARQSSSRTDEPNTKHEGSSSQPCLPFDGSTDHPEGPGQSSVSVFDAPPSPKIESLQSQRFDGTTSYDHSLPISEGDGPRSQHVSSRLDVTPPSQGRVGAQGPIRCDPIGQTPPPMTEALPGQQAPPRYDGQQAPQRYDGPLVQQPLLRFDEAPGQRGQPRFDGPLRRQGPDRFDGSPGPLVHPGFNGPPQGQSGPGRFDGPPVQQTQMRFDGPPGQQVPGMFDPQGQQGPGRFDGPLGQQGPVRFDGPTVQQVPGRFNGPMGPQGPMRFDGQPGQQGPGRFDGPMGQQGSGRFDGPMGPQGPRRFDGPPGQGPMRFDGPVGQQGSVRFDGPSGQSGSMRFDGPPMQQGMPRFECPTSQPGPIRFCGPPGHQGPLRPPGPQGLQRFDGPQGQGPPRVDEHSTLCFDNQQQPSSFNMPNLRFSEPSHAYSGAPQPFQGQQNMSQVSNFNGPPGAGGSNFSNPFCRPVAPFFNPGPPMPSIGNMNTVTTSLPVGNIIPQQPHAPFGQGQPFMASRNPVPFGQPAPESHFGQVDVNDLLSKLLSTGIIKPTQTETPPNDSNVPSQTQSVVEEEDDEEQDEDQNIPDLTGFVIEDMKQRYDSVINRLYTGIQCYSCGMRFTTSQTDIYADHLDWHYRQNRSEKDISKKVTHRRWYYSLTDWIEFEEIAELEERAKSQFFEKVHEEVVQKTQEAAKEKEFQSVKAAADVVDETCEICQEQFEMYWEEDEEEWHLKDAIRVDEKTYHPSCYEDYKNTSSFVDCTPSPSTAPLENPLNISIKQEQEQSTCSSVKQETSDASSSCKEETVSEETKVKVEAETQEASENT</sequence>
<dbReference type="GO" id="GO:0000993">
    <property type="term" value="F:RNA polymerase II complex binding"/>
    <property type="evidence" value="ECO:0007669"/>
    <property type="project" value="InterPro"/>
</dbReference>
<dbReference type="InterPro" id="IPR047415">
    <property type="entry name" value="Pcf11_CID"/>
</dbReference>
<feature type="compositionally biased region" description="Gly residues" evidence="14">
    <location>
        <begin position="874"/>
        <end position="889"/>
    </location>
</feature>
<dbReference type="InterPro" id="IPR054127">
    <property type="entry name" value="Pcf11_C"/>
</dbReference>
<dbReference type="EMBL" id="JAGXEW010000007">
    <property type="protein sequence ID" value="KAK1169464.1"/>
    <property type="molecule type" value="Genomic_DNA"/>
</dbReference>
<dbReference type="Pfam" id="PF11526">
    <property type="entry name" value="Pfc11_Clp1_ID"/>
    <property type="match status" value="1"/>
</dbReference>
<evidence type="ECO:0000256" key="8">
    <source>
        <dbReference type="ARBA" id="ARBA00023054"/>
    </source>
</evidence>
<feature type="region of interest" description="Disordered" evidence="14">
    <location>
        <begin position="1265"/>
        <end position="1292"/>
    </location>
</feature>
<dbReference type="SUPFAM" id="SSF48464">
    <property type="entry name" value="ENTH/VHS domain"/>
    <property type="match status" value="1"/>
</dbReference>
<reference evidence="16" key="1">
    <citation type="submission" date="2022-02" db="EMBL/GenBank/DDBJ databases">
        <title>Atlantic sturgeon de novo genome assembly.</title>
        <authorList>
            <person name="Stock M."/>
            <person name="Klopp C."/>
            <person name="Guiguen Y."/>
            <person name="Cabau C."/>
            <person name="Parinello H."/>
            <person name="Santidrian Yebra-Pimentel E."/>
            <person name="Kuhl H."/>
            <person name="Dirks R.P."/>
            <person name="Guessner J."/>
            <person name="Wuertz S."/>
            <person name="Du K."/>
            <person name="Schartl M."/>
        </authorList>
    </citation>
    <scope>NUCLEOTIDE SEQUENCE</scope>
    <source>
        <strain evidence="16">STURGEONOMICS-FGT-2020</strain>
        <tissue evidence="16">Whole blood</tissue>
    </source>
</reference>
<comment type="subcellular location">
    <subcellularLocation>
        <location evidence="1">Nucleus</location>
    </subcellularLocation>
</comment>
<evidence type="ECO:0000256" key="2">
    <source>
        <dbReference type="ARBA" id="ARBA00022481"/>
    </source>
</evidence>
<feature type="compositionally biased region" description="Basic and acidic residues" evidence="14">
    <location>
        <begin position="858"/>
        <end position="867"/>
    </location>
</feature>
<feature type="region of interest" description="Disordered" evidence="14">
    <location>
        <begin position="1441"/>
        <end position="1475"/>
    </location>
</feature>
<feature type="region of interest" description="Disordered" evidence="14">
    <location>
        <begin position="1672"/>
        <end position="1716"/>
    </location>
</feature>
<evidence type="ECO:0000256" key="1">
    <source>
        <dbReference type="ARBA" id="ARBA00004123"/>
    </source>
</evidence>
<dbReference type="InterPro" id="IPR006569">
    <property type="entry name" value="CID_dom"/>
</dbReference>
<evidence type="ECO:0000256" key="4">
    <source>
        <dbReference type="ARBA" id="ARBA00022553"/>
    </source>
</evidence>
<feature type="compositionally biased region" description="Polar residues" evidence="14">
    <location>
        <begin position="950"/>
        <end position="963"/>
    </location>
</feature>
<keyword evidence="5" id="KW-0507">mRNA processing</keyword>
<feature type="compositionally biased region" description="Basic and acidic residues" evidence="14">
    <location>
        <begin position="1059"/>
        <end position="1070"/>
    </location>
</feature>
<feature type="compositionally biased region" description="Basic and acidic residues" evidence="14">
    <location>
        <begin position="512"/>
        <end position="541"/>
    </location>
</feature>
<evidence type="ECO:0000313" key="16">
    <source>
        <dbReference type="EMBL" id="KAK1169464.1"/>
    </source>
</evidence>
<keyword evidence="6" id="KW-0832">Ubl conjugation</keyword>
<feature type="compositionally biased region" description="Basic and acidic residues" evidence="14">
    <location>
        <begin position="1692"/>
        <end position="1707"/>
    </location>
</feature>
<dbReference type="FunFam" id="1.25.40.90:FF:000015">
    <property type="entry name" value="Pre-mRNA cleavage complex 2 protein Pcf11"/>
    <property type="match status" value="1"/>
</dbReference>
<feature type="compositionally biased region" description="Basic and acidic residues" evidence="14">
    <location>
        <begin position="419"/>
        <end position="434"/>
    </location>
</feature>
<dbReference type="InterPro" id="IPR021605">
    <property type="entry name" value="Pcf11_Clp1-ID"/>
</dbReference>
<feature type="domain" description="CID" evidence="15">
    <location>
        <begin position="6"/>
        <end position="134"/>
    </location>
</feature>
<dbReference type="GO" id="GO:0006369">
    <property type="term" value="P:termination of RNA polymerase II transcription"/>
    <property type="evidence" value="ECO:0007669"/>
    <property type="project" value="InterPro"/>
</dbReference>
<keyword evidence="9" id="KW-0539">Nucleus</keyword>
<dbReference type="GO" id="GO:0031124">
    <property type="term" value="P:mRNA 3'-end processing"/>
    <property type="evidence" value="ECO:0007669"/>
    <property type="project" value="InterPro"/>
</dbReference>
<dbReference type="GO" id="GO:0005737">
    <property type="term" value="C:cytoplasm"/>
    <property type="evidence" value="ECO:0007669"/>
    <property type="project" value="TreeGrafter"/>
</dbReference>
<keyword evidence="8" id="KW-0175">Coiled coil</keyword>
<keyword evidence="4" id="KW-0597">Phosphoprotein</keyword>
<evidence type="ECO:0000256" key="9">
    <source>
        <dbReference type="ARBA" id="ARBA00023242"/>
    </source>
</evidence>
<feature type="compositionally biased region" description="Polar residues" evidence="14">
    <location>
        <begin position="299"/>
        <end position="313"/>
    </location>
</feature>
<keyword evidence="7" id="KW-0007">Acetylation</keyword>
<dbReference type="Pfam" id="PF20845">
    <property type="entry name" value="Pcf11_helical"/>
    <property type="match status" value="1"/>
</dbReference>
<dbReference type="InterPro" id="IPR045154">
    <property type="entry name" value="PCF11-like"/>
</dbReference>
<accession>A0AAD8DJ30</accession>
<evidence type="ECO:0000313" key="17">
    <source>
        <dbReference type="Proteomes" id="UP001230051"/>
    </source>
</evidence>
<evidence type="ECO:0000259" key="15">
    <source>
        <dbReference type="PROSITE" id="PS51391"/>
    </source>
</evidence>
<keyword evidence="3" id="KW-1017">Isopeptide bond</keyword>
<comment type="function">
    <text evidence="10">Component of pre-mRNA cleavage complex II, which promotes transcription termination by RNA polymerase II.</text>
</comment>
<dbReference type="Proteomes" id="UP001230051">
    <property type="component" value="Unassembled WGS sequence"/>
</dbReference>
<proteinExistence type="predicted"/>
<dbReference type="Pfam" id="PF04818">
    <property type="entry name" value="CID"/>
    <property type="match status" value="1"/>
</dbReference>
<evidence type="ECO:0000256" key="14">
    <source>
        <dbReference type="SAM" id="MobiDB-lite"/>
    </source>
</evidence>
<dbReference type="PANTHER" id="PTHR15921:SF3">
    <property type="entry name" value="PRE-MRNA CLEAVAGE COMPLEX 2 PROTEIN PCF11"/>
    <property type="match status" value="1"/>
</dbReference>
<organism evidence="16 17">
    <name type="scientific">Acipenser oxyrinchus oxyrinchus</name>
    <dbReference type="NCBI Taxonomy" id="40147"/>
    <lineage>
        <taxon>Eukaryota</taxon>
        <taxon>Metazoa</taxon>
        <taxon>Chordata</taxon>
        <taxon>Craniata</taxon>
        <taxon>Vertebrata</taxon>
        <taxon>Euteleostomi</taxon>
        <taxon>Actinopterygii</taxon>
        <taxon>Chondrostei</taxon>
        <taxon>Acipenseriformes</taxon>
        <taxon>Acipenseridae</taxon>
        <taxon>Acipenser</taxon>
    </lineage>
</organism>
<comment type="subunit">
    <text evidence="11">Associates with the phosphorylated CTD domain of POLR2A /RNA polymerase II.</text>
</comment>
<dbReference type="InterPro" id="IPR048830">
    <property type="entry name" value="PCF11_helical"/>
</dbReference>
<feature type="compositionally biased region" description="Basic and acidic residues" evidence="14">
    <location>
        <begin position="377"/>
        <end position="407"/>
    </location>
</feature>
<feature type="compositionally biased region" description="Basic and acidic residues" evidence="14">
    <location>
        <begin position="487"/>
        <end position="504"/>
    </location>
</feature>
<feature type="compositionally biased region" description="Basic residues" evidence="14">
    <location>
        <begin position="452"/>
        <end position="466"/>
    </location>
</feature>
<feature type="compositionally biased region" description="Basic and acidic residues" evidence="14">
    <location>
        <begin position="316"/>
        <end position="338"/>
    </location>
</feature>
<feature type="compositionally biased region" description="Basic and acidic residues" evidence="14">
    <location>
        <begin position="803"/>
        <end position="845"/>
    </location>
</feature>
<keyword evidence="17" id="KW-1185">Reference proteome</keyword>
<evidence type="ECO:0000256" key="3">
    <source>
        <dbReference type="ARBA" id="ARBA00022499"/>
    </source>
</evidence>
<dbReference type="InterPro" id="IPR008942">
    <property type="entry name" value="ENTH_VHS"/>
</dbReference>
<evidence type="ECO:0000256" key="12">
    <source>
        <dbReference type="ARBA" id="ARBA00068814"/>
    </source>
</evidence>
<dbReference type="InterPro" id="IPR048832">
    <property type="entry name" value="PCF11_charged"/>
</dbReference>
<feature type="region of interest" description="Disordered" evidence="14">
    <location>
        <begin position="1387"/>
        <end position="1423"/>
    </location>
</feature>
<evidence type="ECO:0000256" key="11">
    <source>
        <dbReference type="ARBA" id="ARBA00063659"/>
    </source>
</evidence>
<feature type="compositionally biased region" description="Basic and acidic residues" evidence="14">
    <location>
        <begin position="265"/>
        <end position="278"/>
    </location>
</feature>
<dbReference type="GO" id="GO:0005849">
    <property type="term" value="C:mRNA cleavage factor complex"/>
    <property type="evidence" value="ECO:0007669"/>
    <property type="project" value="InterPro"/>
</dbReference>
<protein>
    <recommendedName>
        <fullName evidence="12">Pre-mRNA cleavage complex 2 protein Pcf11</fullName>
    </recommendedName>
    <alternativeName>
        <fullName evidence="13">Pre-mRNA cleavage complex II protein Pcf11</fullName>
    </alternativeName>
</protein>
<dbReference type="GO" id="GO:0003729">
    <property type="term" value="F:mRNA binding"/>
    <property type="evidence" value="ECO:0007669"/>
    <property type="project" value="InterPro"/>
</dbReference>
<dbReference type="SMART" id="SM00582">
    <property type="entry name" value="RPR"/>
    <property type="match status" value="1"/>
</dbReference>
<dbReference type="PANTHER" id="PTHR15921">
    <property type="entry name" value="PRE-MRNA CLEAVAGE COMPLEX II"/>
    <property type="match status" value="1"/>
</dbReference>
<evidence type="ECO:0000256" key="10">
    <source>
        <dbReference type="ARBA" id="ARBA00057101"/>
    </source>
</evidence>
<name>A0AAD8DJ30_ACIOX</name>
<keyword evidence="2" id="KW-0488">Methylation</keyword>
<gene>
    <name evidence="16" type="ORF">AOXY_G8254</name>
</gene>
<feature type="compositionally biased region" description="Acidic residues" evidence="14">
    <location>
        <begin position="1462"/>
        <end position="1475"/>
    </location>
</feature>
<evidence type="ECO:0000256" key="5">
    <source>
        <dbReference type="ARBA" id="ARBA00022664"/>
    </source>
</evidence>
<feature type="region of interest" description="Disordered" evidence="14">
    <location>
        <begin position="225"/>
        <end position="546"/>
    </location>
</feature>
<dbReference type="Gene3D" id="1.25.40.90">
    <property type="match status" value="1"/>
</dbReference>
<feature type="region of interest" description="Disordered" evidence="14">
    <location>
        <begin position="731"/>
        <end position="1033"/>
    </location>
</feature>
<feature type="compositionally biased region" description="Polar residues" evidence="14">
    <location>
        <begin position="1672"/>
        <end position="1689"/>
    </location>
</feature>
<evidence type="ECO:0000256" key="13">
    <source>
        <dbReference type="ARBA" id="ARBA00083113"/>
    </source>
</evidence>
<feature type="compositionally biased region" description="Basic and acidic residues" evidence="14">
    <location>
        <begin position="747"/>
        <end position="758"/>
    </location>
</feature>
<evidence type="ECO:0000256" key="7">
    <source>
        <dbReference type="ARBA" id="ARBA00022990"/>
    </source>
</evidence>